<dbReference type="OMA" id="GPHIFMC"/>
<dbReference type="GeneID" id="118425033"/>
<feature type="compositionally biased region" description="Low complexity" evidence="15">
    <location>
        <begin position="109"/>
        <end position="120"/>
    </location>
</feature>
<dbReference type="PROSITE" id="PS52044">
    <property type="entry name" value="VLRF1"/>
    <property type="match status" value="1"/>
</dbReference>
<feature type="compositionally biased region" description="Acidic residues" evidence="15">
    <location>
        <begin position="619"/>
        <end position="628"/>
    </location>
</feature>
<dbReference type="InterPro" id="IPR036770">
    <property type="entry name" value="Ankyrin_rpt-contain_sf"/>
</dbReference>
<evidence type="ECO:0000256" key="6">
    <source>
        <dbReference type="ARBA" id="ARBA00022737"/>
    </source>
</evidence>
<keyword evidence="5" id="KW-0479">Metal-binding</keyword>
<gene>
    <name evidence="18" type="primary">LOC118425033</name>
</gene>
<evidence type="ECO:0000256" key="7">
    <source>
        <dbReference type="ARBA" id="ARBA00022759"/>
    </source>
</evidence>
<keyword evidence="7 14" id="KW-0255">Endonuclease</keyword>
<evidence type="ECO:0000256" key="4">
    <source>
        <dbReference type="ARBA" id="ARBA00022722"/>
    </source>
</evidence>
<evidence type="ECO:0000256" key="11">
    <source>
        <dbReference type="ARBA" id="ARBA00023043"/>
    </source>
</evidence>
<evidence type="ECO:0000256" key="3">
    <source>
        <dbReference type="ARBA" id="ARBA00022490"/>
    </source>
</evidence>
<dbReference type="AlphaFoldDB" id="A0A9J7LW18"/>
<evidence type="ECO:0000256" key="10">
    <source>
        <dbReference type="ARBA" id="ARBA00022833"/>
    </source>
</evidence>
<feature type="compositionally biased region" description="Basic and acidic residues" evidence="15">
    <location>
        <begin position="426"/>
        <end position="437"/>
    </location>
</feature>
<feature type="repeat" description="ANK" evidence="13">
    <location>
        <begin position="668"/>
        <end position="700"/>
    </location>
</feature>
<dbReference type="GO" id="GO:0008270">
    <property type="term" value="F:zinc ion binding"/>
    <property type="evidence" value="ECO:0007669"/>
    <property type="project" value="UniProtKB-KW"/>
</dbReference>
<evidence type="ECO:0000313" key="18">
    <source>
        <dbReference type="RefSeq" id="XP_035689741.1"/>
    </source>
</evidence>
<evidence type="ECO:0000256" key="12">
    <source>
        <dbReference type="ARBA" id="ARBA00023054"/>
    </source>
</evidence>
<feature type="compositionally biased region" description="Basic and acidic residues" evidence="15">
    <location>
        <begin position="766"/>
        <end position="790"/>
    </location>
</feature>
<feature type="region of interest" description="Disordered" evidence="15">
    <location>
        <begin position="471"/>
        <end position="516"/>
    </location>
</feature>
<evidence type="ECO:0000256" key="15">
    <source>
        <dbReference type="SAM" id="MobiDB-lite"/>
    </source>
</evidence>
<keyword evidence="4 14" id="KW-0540">Nuclease</keyword>
<evidence type="ECO:0000256" key="8">
    <source>
        <dbReference type="ARBA" id="ARBA00022771"/>
    </source>
</evidence>
<feature type="compositionally biased region" description="Polar residues" evidence="15">
    <location>
        <begin position="629"/>
        <end position="638"/>
    </location>
</feature>
<feature type="active site" evidence="14">
    <location>
        <position position="247"/>
    </location>
</feature>
<feature type="compositionally biased region" description="Basic and acidic residues" evidence="15">
    <location>
        <begin position="485"/>
        <end position="510"/>
    </location>
</feature>
<keyword evidence="9 14" id="KW-0378">Hydrolase</keyword>
<dbReference type="InterPro" id="IPR002110">
    <property type="entry name" value="Ankyrin_rpt"/>
</dbReference>
<dbReference type="Gene3D" id="1.25.40.20">
    <property type="entry name" value="Ankyrin repeat-containing domain"/>
    <property type="match status" value="1"/>
</dbReference>
<feature type="region of interest" description="Disordered" evidence="15">
    <location>
        <begin position="748"/>
        <end position="790"/>
    </location>
</feature>
<dbReference type="SMART" id="SM00248">
    <property type="entry name" value="ANK"/>
    <property type="match status" value="2"/>
</dbReference>
<feature type="region of interest" description="Disordered" evidence="15">
    <location>
        <begin position="582"/>
        <end position="649"/>
    </location>
</feature>
<dbReference type="OrthoDB" id="429841at2759"/>
<keyword evidence="12" id="KW-0175">Coiled coil</keyword>
<feature type="compositionally biased region" description="Basic residues" evidence="15">
    <location>
        <begin position="473"/>
        <end position="484"/>
    </location>
</feature>
<evidence type="ECO:0000256" key="13">
    <source>
        <dbReference type="PROSITE-ProRule" id="PRU00023"/>
    </source>
</evidence>
<dbReference type="InterPro" id="IPR013087">
    <property type="entry name" value="Znf_C2H2_type"/>
</dbReference>
<dbReference type="KEGG" id="bfo:118425033"/>
<evidence type="ECO:0000313" key="17">
    <source>
        <dbReference type="Proteomes" id="UP000001554"/>
    </source>
</evidence>
<keyword evidence="17" id="KW-1185">Reference proteome</keyword>
<organism evidence="17 18">
    <name type="scientific">Branchiostoma floridae</name>
    <name type="common">Florida lancelet</name>
    <name type="synonym">Amphioxus</name>
    <dbReference type="NCBI Taxonomy" id="7739"/>
    <lineage>
        <taxon>Eukaryota</taxon>
        <taxon>Metazoa</taxon>
        <taxon>Chordata</taxon>
        <taxon>Cephalochordata</taxon>
        <taxon>Leptocardii</taxon>
        <taxon>Amphioxiformes</taxon>
        <taxon>Branchiostomatidae</taxon>
        <taxon>Branchiostoma</taxon>
    </lineage>
</organism>
<protein>
    <submittedName>
        <fullName evidence="18">Ankyrin repeat and zinc finger domain-containing protein 1-like</fullName>
    </submittedName>
</protein>
<comment type="similarity">
    <text evidence="2 14">Belongs to the ANKZF1/VMS1 family.</text>
</comment>
<name>A0A9J7LW18_BRAFL</name>
<dbReference type="GO" id="GO:0005737">
    <property type="term" value="C:cytoplasm"/>
    <property type="evidence" value="ECO:0007669"/>
    <property type="project" value="UniProtKB-SubCell"/>
</dbReference>
<evidence type="ECO:0000256" key="14">
    <source>
        <dbReference type="PROSITE-ProRule" id="PRU01389"/>
    </source>
</evidence>
<dbReference type="InterPro" id="IPR041175">
    <property type="entry name" value="VLRF1/Vms1"/>
</dbReference>
<dbReference type="PROSITE" id="PS00028">
    <property type="entry name" value="ZINC_FINGER_C2H2_1"/>
    <property type="match status" value="1"/>
</dbReference>
<feature type="region of interest" description="Disordered" evidence="15">
    <location>
        <begin position="355"/>
        <end position="447"/>
    </location>
</feature>
<dbReference type="Pfam" id="PF18826">
    <property type="entry name" value="bVLRF1"/>
    <property type="match status" value="1"/>
</dbReference>
<evidence type="ECO:0000256" key="2">
    <source>
        <dbReference type="ARBA" id="ARBA00009262"/>
    </source>
</evidence>
<dbReference type="PROSITE" id="PS50297">
    <property type="entry name" value="ANK_REP_REGION"/>
    <property type="match status" value="1"/>
</dbReference>
<dbReference type="GO" id="GO:0016787">
    <property type="term" value="F:hydrolase activity"/>
    <property type="evidence" value="ECO:0007669"/>
    <property type="project" value="UniProtKB-KW"/>
</dbReference>
<feature type="compositionally biased region" description="Basic and acidic residues" evidence="15">
    <location>
        <begin position="144"/>
        <end position="159"/>
    </location>
</feature>
<dbReference type="GO" id="GO:0036503">
    <property type="term" value="P:ERAD pathway"/>
    <property type="evidence" value="ECO:0000318"/>
    <property type="project" value="GO_Central"/>
</dbReference>
<accession>A0A9J7LW18</accession>
<dbReference type="InterPro" id="IPR041540">
    <property type="entry name" value="VATC"/>
</dbReference>
<sequence>MASAPVKIVSLFEESVCKELFDGVRLARTDIEDAGAMPSDNVQEKVEDATETLQPKVHQVSDRRMCSSCNIVFSSREEQVLHYKLDWHRFNLKQRIMGAEPVSEEKFETISGDVSSISGSDTEDEESEKTAETQRSASPSHSKTKTDPEENTDTKDGKGRRSAKVFFKNGTGEIFSVYRCLLHGKKDAPDSEDDLVSIATTLPTLSNWTILMIAGGHFAGAVFNKSELVIHKTFHQYTVRAKRGTAQVLRDSKQGGGHPKSAGANLRRYNEAALNEDIRQLLVSWSVHLKSCHKIFVRAPSYNKATFFGGKDAPLDRNDSKVITVPFATRRPTLKEVTRVHEELATIERYGADCKMRDLPHKSPSRTIPRNPGRESPKRLQNAKKKAETNDPGSESDGKQTRRPKSGGGKQKKGQQAEAMEDEDCGRDKNRGPKQPDPECLGSSSDDNQDALILESSLEVIDTVATLKELGGTKKRKPRNRRKKVDKEDKGAKVTDRTKDSSVGEDDSRKVAGTSDFGTADMEKEIKRLEKELAERQLRNTLFTCCKAGDADSLHKLLKHLIVSNDASTDCNLTAGTSATSVQQQQQHLQGDSANTTTLNSTLPNQDNMQTLPEKSTSEEETVQDQETDSSSMSTCISDKTETEDGTPFPGAVCVVTPDMLIESLDDHGSTLLHVAARAGSKAVISLLMGAGADPSVKDKKGRPPYVVCSSKEVRNEFRRFMGENPDRYDYGKAQIPAPLTVEMEETRAAKQAEKRKAQKMAKKKRDQEEREERIKREKEEAEKTRFASLSDREKRALAAERRLAQLGQDTTGLSNANRCWACGETLFGKVPFEYQDFKFCSMKCLKEHKKSTTGGNS</sequence>
<evidence type="ECO:0000256" key="9">
    <source>
        <dbReference type="ARBA" id="ARBA00022801"/>
    </source>
</evidence>
<dbReference type="PROSITE" id="PS50088">
    <property type="entry name" value="ANK_REPEAT"/>
    <property type="match status" value="1"/>
</dbReference>
<keyword evidence="11 13" id="KW-0040">ANK repeat</keyword>
<reference evidence="17" key="1">
    <citation type="journal article" date="2020" name="Nat. Ecol. Evol.">
        <title>Deeply conserved synteny resolves early events in vertebrate evolution.</title>
        <authorList>
            <person name="Simakov O."/>
            <person name="Marletaz F."/>
            <person name="Yue J.X."/>
            <person name="O'Connell B."/>
            <person name="Jenkins J."/>
            <person name="Brandt A."/>
            <person name="Calef R."/>
            <person name="Tung C.H."/>
            <person name="Huang T.K."/>
            <person name="Schmutz J."/>
            <person name="Satoh N."/>
            <person name="Yu J.K."/>
            <person name="Putnam N.H."/>
            <person name="Green R.E."/>
            <person name="Rokhsar D.S."/>
        </authorList>
    </citation>
    <scope>NUCLEOTIDE SEQUENCE [LARGE SCALE GENOMIC DNA]</scope>
    <source>
        <strain evidence="17">S238N-H82</strain>
    </source>
</reference>
<evidence type="ECO:0000256" key="5">
    <source>
        <dbReference type="ARBA" id="ARBA00022723"/>
    </source>
</evidence>
<comment type="subcellular location">
    <subcellularLocation>
        <location evidence="1">Cytoplasm</location>
    </subcellularLocation>
</comment>
<dbReference type="Proteomes" id="UP000001554">
    <property type="component" value="Chromosome 10"/>
</dbReference>
<feature type="domain" description="VLRF1" evidence="16">
    <location>
        <begin position="204"/>
        <end position="347"/>
    </location>
</feature>
<keyword evidence="6" id="KW-0677">Repeat</keyword>
<dbReference type="Pfam" id="PF00023">
    <property type="entry name" value="Ank"/>
    <property type="match status" value="1"/>
</dbReference>
<dbReference type="InterPro" id="IPR047139">
    <property type="entry name" value="ANKZ1/VMS1"/>
</dbReference>
<reference evidence="18" key="2">
    <citation type="submission" date="2025-08" db="UniProtKB">
        <authorList>
            <consortium name="RefSeq"/>
        </authorList>
    </citation>
    <scope>IDENTIFICATION</scope>
    <source>
        <strain evidence="18">S238N-H82</strain>
        <tissue evidence="18">Testes</tissue>
    </source>
</reference>
<dbReference type="SUPFAM" id="SSF48403">
    <property type="entry name" value="Ankyrin repeat"/>
    <property type="match status" value="1"/>
</dbReference>
<evidence type="ECO:0000259" key="16">
    <source>
        <dbReference type="PROSITE" id="PS52044"/>
    </source>
</evidence>
<proteinExistence type="inferred from homology"/>
<keyword evidence="8" id="KW-0863">Zinc-finger</keyword>
<dbReference type="PANTHER" id="PTHR16036:SF2">
    <property type="entry name" value="TRNA ENDONUCLEASE ANKZF1"/>
    <property type="match status" value="1"/>
</dbReference>
<dbReference type="RefSeq" id="XP_035689741.1">
    <property type="nucleotide sequence ID" value="XM_035833848.1"/>
</dbReference>
<feature type="region of interest" description="Disordered" evidence="15">
    <location>
        <begin position="103"/>
        <end position="163"/>
    </location>
</feature>
<evidence type="ECO:0000256" key="1">
    <source>
        <dbReference type="ARBA" id="ARBA00004496"/>
    </source>
</evidence>
<dbReference type="GO" id="GO:0004519">
    <property type="term" value="F:endonuclease activity"/>
    <property type="evidence" value="ECO:0007669"/>
    <property type="project" value="UniProtKB-KW"/>
</dbReference>
<comment type="domain">
    <text evidence="14">The VLRF1 domain mediates binding to the 60S ribosomal subunit.</text>
</comment>
<keyword evidence="10" id="KW-0862">Zinc</keyword>
<dbReference type="Pfam" id="PF18716">
    <property type="entry name" value="VATC"/>
    <property type="match status" value="1"/>
</dbReference>
<feature type="compositionally biased region" description="Basic residues" evidence="15">
    <location>
        <begin position="401"/>
        <end position="413"/>
    </location>
</feature>
<keyword evidence="3 14" id="KW-0963">Cytoplasm</keyword>
<feature type="compositionally biased region" description="Polar residues" evidence="15">
    <location>
        <begin position="582"/>
        <end position="615"/>
    </location>
</feature>
<dbReference type="PANTHER" id="PTHR16036">
    <property type="entry name" value="ANKYRIN REPEAT AND ZINC FINGER DOMAIN-CONTAINING PROTEIN 1"/>
    <property type="match status" value="1"/>
</dbReference>